<evidence type="ECO:0000256" key="2">
    <source>
        <dbReference type="ARBA" id="ARBA00022679"/>
    </source>
</evidence>
<dbReference type="InterPro" id="IPR016039">
    <property type="entry name" value="Thiolase-like"/>
</dbReference>
<dbReference type="SMART" id="SM00825">
    <property type="entry name" value="PKS_KS"/>
    <property type="match status" value="1"/>
</dbReference>
<dbReference type="EMBL" id="BAAAQM010000045">
    <property type="protein sequence ID" value="GAA1991460.1"/>
    <property type="molecule type" value="Genomic_DNA"/>
</dbReference>
<evidence type="ECO:0000313" key="6">
    <source>
        <dbReference type="Proteomes" id="UP001499854"/>
    </source>
</evidence>
<dbReference type="RefSeq" id="WP_344660859.1">
    <property type="nucleotide sequence ID" value="NZ_BAAAQM010000045.1"/>
</dbReference>
<dbReference type="PANTHER" id="PTHR11712">
    <property type="entry name" value="POLYKETIDE SYNTHASE-RELATED"/>
    <property type="match status" value="1"/>
</dbReference>
<dbReference type="InterPro" id="IPR000794">
    <property type="entry name" value="Beta-ketoacyl_synthase"/>
</dbReference>
<evidence type="ECO:0000313" key="5">
    <source>
        <dbReference type="EMBL" id="GAA1991460.1"/>
    </source>
</evidence>
<dbReference type="Gene3D" id="3.40.47.10">
    <property type="match status" value="2"/>
</dbReference>
<comment type="caution">
    <text evidence="5">The sequence shown here is derived from an EMBL/GenBank/DDBJ whole genome shotgun (WGS) entry which is preliminary data.</text>
</comment>
<dbReference type="InterPro" id="IPR020841">
    <property type="entry name" value="PKS_Beta-ketoAc_synthase_dom"/>
</dbReference>
<comment type="similarity">
    <text evidence="1 3">Belongs to the thiolase-like superfamily. Beta-ketoacyl-ACP synthases family.</text>
</comment>
<dbReference type="CDD" id="cd00834">
    <property type="entry name" value="KAS_I_II"/>
    <property type="match status" value="1"/>
</dbReference>
<feature type="domain" description="Ketosynthase family 3 (KS3)" evidence="4">
    <location>
        <begin position="5"/>
        <end position="405"/>
    </location>
</feature>
<reference evidence="5 6" key="1">
    <citation type="journal article" date="2019" name="Int. J. Syst. Evol. Microbiol.">
        <title>The Global Catalogue of Microorganisms (GCM) 10K type strain sequencing project: providing services to taxonomists for standard genome sequencing and annotation.</title>
        <authorList>
            <consortium name="The Broad Institute Genomics Platform"/>
            <consortium name="The Broad Institute Genome Sequencing Center for Infectious Disease"/>
            <person name="Wu L."/>
            <person name="Ma J."/>
        </authorList>
    </citation>
    <scope>NUCLEOTIDE SEQUENCE [LARGE SCALE GENOMIC DNA]</scope>
    <source>
        <strain evidence="5 6">JCM 16013</strain>
    </source>
</reference>
<name>A0ABN2SRZ4_9ACTN</name>
<keyword evidence="6" id="KW-1185">Reference proteome</keyword>
<organism evidence="5 6">
    <name type="scientific">Catenulispora subtropica</name>
    <dbReference type="NCBI Taxonomy" id="450798"/>
    <lineage>
        <taxon>Bacteria</taxon>
        <taxon>Bacillati</taxon>
        <taxon>Actinomycetota</taxon>
        <taxon>Actinomycetes</taxon>
        <taxon>Catenulisporales</taxon>
        <taxon>Catenulisporaceae</taxon>
        <taxon>Catenulispora</taxon>
    </lineage>
</organism>
<evidence type="ECO:0000259" key="4">
    <source>
        <dbReference type="PROSITE" id="PS52004"/>
    </source>
</evidence>
<protein>
    <submittedName>
        <fullName evidence="5">Beta-ketoacyl-[acyl-carrier-protein] synthase family protein</fullName>
    </submittedName>
</protein>
<dbReference type="InterPro" id="IPR014030">
    <property type="entry name" value="Ketoacyl_synth_N"/>
</dbReference>
<dbReference type="SUPFAM" id="SSF53901">
    <property type="entry name" value="Thiolase-like"/>
    <property type="match status" value="2"/>
</dbReference>
<sequence length="406" mass="40872">MTGHSSPVVVTGIGATTPLGGDVPTSWARLLAGDSGVRELTHPWASELDVRIAGQLAAEPAEVLGANRGRRADRAQQAALVAAREAWRWAGEPAVEPERLVAAVGTGIGGVATVLAQDEIRKTRGQRMMSPYAMPMLLPNGPASAVALEVRARAGTFAPAGACASGAEAMVLGASLIAAGHADVAVVGGTEAPLVPVIVAAFDRLRGLSRRPGDPRDAARPFAADRDGFVVAEGAAMLVLERADHARARGAAVLGVVAGHGVTSDAFHVTTPDSGGQVRAAREALRRAGLSGSDVAHISAHATGTPVGDRVEADAIAEAVGLHAAVTSVKGATGHLLGGSGPLAAVFALLTMRDGVIPATANLACQDPDIKLDVVAGRPRAAVVDAALVQAFGFGGHNVAVALTRA</sequence>
<proteinExistence type="inferred from homology"/>
<gene>
    <name evidence="5" type="ORF">GCM10009838_63720</name>
</gene>
<dbReference type="InterPro" id="IPR014031">
    <property type="entry name" value="Ketoacyl_synth_C"/>
</dbReference>
<accession>A0ABN2SRZ4</accession>
<evidence type="ECO:0000256" key="3">
    <source>
        <dbReference type="RuleBase" id="RU003694"/>
    </source>
</evidence>
<dbReference type="Pfam" id="PF02801">
    <property type="entry name" value="Ketoacyl-synt_C"/>
    <property type="match status" value="1"/>
</dbReference>
<evidence type="ECO:0000256" key="1">
    <source>
        <dbReference type="ARBA" id="ARBA00008467"/>
    </source>
</evidence>
<dbReference type="Pfam" id="PF00109">
    <property type="entry name" value="ketoacyl-synt"/>
    <property type="match status" value="1"/>
</dbReference>
<dbReference type="Proteomes" id="UP001499854">
    <property type="component" value="Unassembled WGS sequence"/>
</dbReference>
<dbReference type="PANTHER" id="PTHR11712:SF336">
    <property type="entry name" value="3-OXOACYL-[ACYL-CARRIER-PROTEIN] SYNTHASE, MITOCHONDRIAL"/>
    <property type="match status" value="1"/>
</dbReference>
<keyword evidence="2 3" id="KW-0808">Transferase</keyword>
<dbReference type="PROSITE" id="PS52004">
    <property type="entry name" value="KS3_2"/>
    <property type="match status" value="1"/>
</dbReference>